<feature type="coiled-coil region" evidence="1">
    <location>
        <begin position="87"/>
        <end position="114"/>
    </location>
</feature>
<protein>
    <submittedName>
        <fullName evidence="3">Uncharacterized protein</fullName>
    </submittedName>
</protein>
<keyword evidence="2" id="KW-0732">Signal</keyword>
<accession>A0A1B6HCF0</accession>
<organism evidence="3">
    <name type="scientific">Homalodisca liturata</name>
    <dbReference type="NCBI Taxonomy" id="320908"/>
    <lineage>
        <taxon>Eukaryota</taxon>
        <taxon>Metazoa</taxon>
        <taxon>Ecdysozoa</taxon>
        <taxon>Arthropoda</taxon>
        <taxon>Hexapoda</taxon>
        <taxon>Insecta</taxon>
        <taxon>Pterygota</taxon>
        <taxon>Neoptera</taxon>
        <taxon>Paraneoptera</taxon>
        <taxon>Hemiptera</taxon>
        <taxon>Auchenorrhyncha</taxon>
        <taxon>Membracoidea</taxon>
        <taxon>Cicadellidae</taxon>
        <taxon>Cicadellinae</taxon>
        <taxon>Proconiini</taxon>
        <taxon>Homalodisca</taxon>
    </lineage>
</organism>
<sequence length="169" mass="19887">MMFSQTVVLFFLCSFYAYCVSAKSPVIEELERELNETKAAIDEVKQENMYLKHLISKIELNFKRNVTELQAQNANVSEEVLKETAKIKELYINLTNIEEKKMLLEREIAELQHWIEVRTLGIMFINQDINLYSERIHNGSDEKCFEFEEPVPLLFGRSDRDKAMVLMLQ</sequence>
<evidence type="ECO:0000256" key="1">
    <source>
        <dbReference type="SAM" id="Coils"/>
    </source>
</evidence>
<evidence type="ECO:0000313" key="3">
    <source>
        <dbReference type="EMBL" id="JAS72358.1"/>
    </source>
</evidence>
<feature type="chain" id="PRO_5008584334" evidence="2">
    <location>
        <begin position="23"/>
        <end position="169"/>
    </location>
</feature>
<feature type="non-terminal residue" evidence="3">
    <location>
        <position position="169"/>
    </location>
</feature>
<gene>
    <name evidence="3" type="ORF">g.35323</name>
</gene>
<proteinExistence type="predicted"/>
<keyword evidence="1" id="KW-0175">Coiled coil</keyword>
<name>A0A1B6HCF0_9HEMI</name>
<dbReference type="AlphaFoldDB" id="A0A1B6HCF0"/>
<feature type="signal peptide" evidence="2">
    <location>
        <begin position="1"/>
        <end position="22"/>
    </location>
</feature>
<evidence type="ECO:0000256" key="2">
    <source>
        <dbReference type="SAM" id="SignalP"/>
    </source>
</evidence>
<reference evidence="3" key="1">
    <citation type="submission" date="2015-11" db="EMBL/GenBank/DDBJ databases">
        <title>De novo transcriptome assembly of four potential Pierce s Disease insect vectors from Arizona vineyards.</title>
        <authorList>
            <person name="Tassone E.E."/>
        </authorList>
    </citation>
    <scope>NUCLEOTIDE SEQUENCE</scope>
</reference>
<dbReference type="EMBL" id="GECU01035348">
    <property type="protein sequence ID" value="JAS72358.1"/>
    <property type="molecule type" value="Transcribed_RNA"/>
</dbReference>